<dbReference type="eggNOG" id="COG1801">
    <property type="taxonomic scope" value="Bacteria"/>
</dbReference>
<dbReference type="OrthoDB" id="9780310at2"/>
<keyword evidence="3" id="KW-1185">Reference proteome</keyword>
<dbReference type="Proteomes" id="UP000008631">
    <property type="component" value="Chromosome"/>
</dbReference>
<dbReference type="InterPro" id="IPR002763">
    <property type="entry name" value="DUF72"/>
</dbReference>
<dbReference type="SUPFAM" id="SSF117396">
    <property type="entry name" value="TM1631-like"/>
    <property type="match status" value="1"/>
</dbReference>
<sequence>MLVNMMNDGQVRLGTSGWNYPDWRGSFYPDGLKPEEYLEFYARHWPTVEVDCSFYDIPTAAMLKSWDRRTPAGFGFTLKVPRVITHERKLVDCSGVVAAFLNATDALGDKRWCALLQFGYFPPTVFANVREFLERLGPFLASWPVERCPIAVEVRNAGWINGRLGKVLRDHQAGLVLSDHVGLPPPWVVANWFDPATGPVTLCRLLGDREGIEQITTTWEKRVLDRSPALDEVAKVLEGLADRTRVLIYAANHYEGHSPETLTRLAQRLGPRVAGPAPSDQPPRRLTLFE</sequence>
<dbReference type="EMBL" id="CP002353">
    <property type="protein sequence ID" value="ADV64067.1"/>
    <property type="molecule type" value="Genomic_DNA"/>
</dbReference>
<protein>
    <recommendedName>
        <fullName evidence="4">DUF72 domain-containing protein</fullName>
    </recommendedName>
</protein>
<dbReference type="Pfam" id="PF01904">
    <property type="entry name" value="DUF72"/>
    <property type="match status" value="1"/>
</dbReference>
<accession>E8QXN0</accession>
<reference evidence="2 3" key="2">
    <citation type="journal article" date="2011" name="Stand. Genomic Sci.">
        <title>Complete genome sequence of Isosphaera pallida type strain (IS1B).</title>
        <authorList>
            <consortium name="US DOE Joint Genome Institute (JGI-PGF)"/>
            <person name="Goker M."/>
            <person name="Cleland D."/>
            <person name="Saunders E."/>
            <person name="Lapidus A."/>
            <person name="Nolan M."/>
            <person name="Lucas S."/>
            <person name="Hammon N."/>
            <person name="Deshpande S."/>
            <person name="Cheng J.F."/>
            <person name="Tapia R."/>
            <person name="Han C."/>
            <person name="Goodwin L."/>
            <person name="Pitluck S."/>
            <person name="Liolios K."/>
            <person name="Pagani I."/>
            <person name="Ivanova N."/>
            <person name="Mavromatis K."/>
            <person name="Pati A."/>
            <person name="Chen A."/>
            <person name="Palaniappan K."/>
            <person name="Land M."/>
            <person name="Hauser L."/>
            <person name="Chang Y.J."/>
            <person name="Jeffries C.D."/>
            <person name="Detter J.C."/>
            <person name="Beck B."/>
            <person name="Woyke T."/>
            <person name="Bristow J."/>
            <person name="Eisen J.A."/>
            <person name="Markowitz V."/>
            <person name="Hugenholtz P."/>
            <person name="Kyrpides N.C."/>
            <person name="Klenk H.P."/>
        </authorList>
    </citation>
    <scope>NUCLEOTIDE SEQUENCE [LARGE SCALE GENOMIC DNA]</scope>
    <source>
        <strain evidence="3">ATCC 43644 / DSM 9630 / IS1B</strain>
    </source>
</reference>
<dbReference type="KEGG" id="ipa:Isop_3510"/>
<evidence type="ECO:0000313" key="2">
    <source>
        <dbReference type="EMBL" id="ADV64067.1"/>
    </source>
</evidence>
<gene>
    <name evidence="2" type="ordered locus">Isop_3510</name>
</gene>
<reference key="1">
    <citation type="submission" date="2010-11" db="EMBL/GenBank/DDBJ databases">
        <title>The complete sequence of chromosome of Isophaera pallida ATCC 43644.</title>
        <authorList>
            <consortium name="US DOE Joint Genome Institute (JGI-PGF)"/>
            <person name="Lucas S."/>
            <person name="Copeland A."/>
            <person name="Lapidus A."/>
            <person name="Bruce D."/>
            <person name="Goodwin L."/>
            <person name="Pitluck S."/>
            <person name="Kyrpides N."/>
            <person name="Mavromatis K."/>
            <person name="Pagani I."/>
            <person name="Ivanova N."/>
            <person name="Saunders E."/>
            <person name="Brettin T."/>
            <person name="Detter J.C."/>
            <person name="Han C."/>
            <person name="Tapia R."/>
            <person name="Land M."/>
            <person name="Hauser L."/>
            <person name="Markowitz V."/>
            <person name="Cheng J.-F."/>
            <person name="Hugenholtz P."/>
            <person name="Woyke T."/>
            <person name="Wu D."/>
            <person name="Eisen J.A."/>
        </authorList>
    </citation>
    <scope>NUCLEOTIDE SEQUENCE</scope>
    <source>
        <strain>ATCC 43644</strain>
    </source>
</reference>
<evidence type="ECO:0000313" key="3">
    <source>
        <dbReference type="Proteomes" id="UP000008631"/>
    </source>
</evidence>
<evidence type="ECO:0000256" key="1">
    <source>
        <dbReference type="SAM" id="MobiDB-lite"/>
    </source>
</evidence>
<dbReference type="AlphaFoldDB" id="E8QXN0"/>
<proteinExistence type="predicted"/>
<dbReference type="InterPro" id="IPR036520">
    <property type="entry name" value="UPF0759_sf"/>
</dbReference>
<dbReference type="HOGENOM" id="CLU_046519_1_1_0"/>
<feature type="region of interest" description="Disordered" evidence="1">
    <location>
        <begin position="271"/>
        <end position="290"/>
    </location>
</feature>
<evidence type="ECO:0008006" key="4">
    <source>
        <dbReference type="Google" id="ProtNLM"/>
    </source>
</evidence>
<name>E8QXN0_ISOPI</name>
<dbReference type="InParanoid" id="E8QXN0"/>
<dbReference type="PANTHER" id="PTHR30348:SF4">
    <property type="entry name" value="DUF72 DOMAIN-CONTAINING PROTEIN"/>
    <property type="match status" value="1"/>
</dbReference>
<dbReference type="PANTHER" id="PTHR30348">
    <property type="entry name" value="UNCHARACTERIZED PROTEIN YECE"/>
    <property type="match status" value="1"/>
</dbReference>
<dbReference type="Gene3D" id="3.20.20.410">
    <property type="entry name" value="Protein of unknown function UPF0759"/>
    <property type="match status" value="1"/>
</dbReference>
<organism evidence="2 3">
    <name type="scientific">Isosphaera pallida (strain ATCC 43644 / DSM 9630 / IS1B)</name>
    <dbReference type="NCBI Taxonomy" id="575540"/>
    <lineage>
        <taxon>Bacteria</taxon>
        <taxon>Pseudomonadati</taxon>
        <taxon>Planctomycetota</taxon>
        <taxon>Planctomycetia</taxon>
        <taxon>Isosphaerales</taxon>
        <taxon>Isosphaeraceae</taxon>
        <taxon>Isosphaera</taxon>
    </lineage>
</organism>